<organism evidence="7 8">
    <name type="scientific">Paenarthrobacter histidinolovorans</name>
    <dbReference type="NCBI Taxonomy" id="43664"/>
    <lineage>
        <taxon>Bacteria</taxon>
        <taxon>Bacillati</taxon>
        <taxon>Actinomycetota</taxon>
        <taxon>Actinomycetes</taxon>
        <taxon>Micrococcales</taxon>
        <taxon>Micrococcaceae</taxon>
        <taxon>Paenarthrobacter</taxon>
    </lineage>
</organism>
<dbReference type="EMBL" id="JBIYEW010000003">
    <property type="protein sequence ID" value="MFK4637436.1"/>
    <property type="molecule type" value="Genomic_DNA"/>
</dbReference>
<dbReference type="Pfam" id="PF00440">
    <property type="entry name" value="TetR_N"/>
    <property type="match status" value="1"/>
</dbReference>
<evidence type="ECO:0000313" key="8">
    <source>
        <dbReference type="Proteomes" id="UP001620520"/>
    </source>
</evidence>
<dbReference type="PROSITE" id="PS50977">
    <property type="entry name" value="HTH_TETR_2"/>
    <property type="match status" value="1"/>
</dbReference>
<comment type="caution">
    <text evidence="7">The sequence shown here is derived from an EMBL/GenBank/DDBJ whole genome shotgun (WGS) entry which is preliminary data.</text>
</comment>
<dbReference type="SUPFAM" id="SSF46689">
    <property type="entry name" value="Homeodomain-like"/>
    <property type="match status" value="1"/>
</dbReference>
<dbReference type="PANTHER" id="PTHR30055">
    <property type="entry name" value="HTH-TYPE TRANSCRIPTIONAL REGULATOR RUTR"/>
    <property type="match status" value="1"/>
</dbReference>
<evidence type="ECO:0000256" key="5">
    <source>
        <dbReference type="SAM" id="MobiDB-lite"/>
    </source>
</evidence>
<protein>
    <submittedName>
        <fullName evidence="7">AcrR family transcriptional regulator</fullName>
    </submittedName>
</protein>
<reference evidence="7 8" key="1">
    <citation type="submission" date="2024-10" db="EMBL/GenBank/DDBJ databases">
        <title>Novel secondary metabolite-producing bacteria for plant disease control.</title>
        <authorList>
            <person name="Chevrette M."/>
        </authorList>
    </citation>
    <scope>NUCLEOTIDE SEQUENCE [LARGE SCALE GENOMIC DNA]</scope>
    <source>
        <strain evidence="7 8">J30 TE3557</strain>
    </source>
</reference>
<proteinExistence type="predicted"/>
<evidence type="ECO:0000256" key="1">
    <source>
        <dbReference type="ARBA" id="ARBA00023015"/>
    </source>
</evidence>
<dbReference type="PANTHER" id="PTHR30055:SF234">
    <property type="entry name" value="HTH-TYPE TRANSCRIPTIONAL REGULATOR BETI"/>
    <property type="match status" value="1"/>
</dbReference>
<dbReference type="Proteomes" id="UP001620520">
    <property type="component" value="Unassembled WGS sequence"/>
</dbReference>
<keyword evidence="8" id="KW-1185">Reference proteome</keyword>
<accession>A0ABW8N1F0</accession>
<feature type="domain" description="HTH tetR-type" evidence="6">
    <location>
        <begin position="40"/>
        <end position="99"/>
    </location>
</feature>
<keyword evidence="3" id="KW-0804">Transcription</keyword>
<dbReference type="InterPro" id="IPR001647">
    <property type="entry name" value="HTH_TetR"/>
</dbReference>
<dbReference type="InterPro" id="IPR036271">
    <property type="entry name" value="Tet_transcr_reg_TetR-rel_C_sf"/>
</dbReference>
<evidence type="ECO:0000256" key="4">
    <source>
        <dbReference type="PROSITE-ProRule" id="PRU00335"/>
    </source>
</evidence>
<evidence type="ECO:0000259" key="6">
    <source>
        <dbReference type="PROSITE" id="PS50977"/>
    </source>
</evidence>
<keyword evidence="1" id="KW-0805">Transcription regulation</keyword>
<feature type="DNA-binding region" description="H-T-H motif" evidence="4">
    <location>
        <begin position="62"/>
        <end position="81"/>
    </location>
</feature>
<name>A0ABW8N1F0_9MICC</name>
<dbReference type="PRINTS" id="PR00455">
    <property type="entry name" value="HTHTETR"/>
</dbReference>
<feature type="region of interest" description="Disordered" evidence="5">
    <location>
        <begin position="214"/>
        <end position="234"/>
    </location>
</feature>
<sequence length="234" mass="24858">MLVCHITTYSRVTTGLNASVATLTSMEQPSERKPLRADAARNVDKIITAARQCFREYGPEVPLQTIAATAGVGPATLFRNFSDKEQLVLAALSRQLRQHVDPVAAAAADGMDATEGLINVIDAVMRVASEDANLLDAVAGRRGLLMGITGGLIGSMATLLERGQGQGSLRKDITIEDMVRLVAMLIGAVDTMEPGSEAWKRPVALIEDAIRTERPSRPLPEQSGIPGVTLTEGA</sequence>
<evidence type="ECO:0000313" key="7">
    <source>
        <dbReference type="EMBL" id="MFK4637436.1"/>
    </source>
</evidence>
<keyword evidence="2 4" id="KW-0238">DNA-binding</keyword>
<dbReference type="InterPro" id="IPR009057">
    <property type="entry name" value="Homeodomain-like_sf"/>
</dbReference>
<gene>
    <name evidence="7" type="ORF">ABIA52_000325</name>
</gene>
<dbReference type="InterPro" id="IPR050109">
    <property type="entry name" value="HTH-type_TetR-like_transc_reg"/>
</dbReference>
<evidence type="ECO:0000256" key="2">
    <source>
        <dbReference type="ARBA" id="ARBA00023125"/>
    </source>
</evidence>
<dbReference type="Gene3D" id="1.10.357.10">
    <property type="entry name" value="Tetracycline Repressor, domain 2"/>
    <property type="match status" value="1"/>
</dbReference>
<dbReference type="SUPFAM" id="SSF48498">
    <property type="entry name" value="Tetracyclin repressor-like, C-terminal domain"/>
    <property type="match status" value="1"/>
</dbReference>
<evidence type="ECO:0000256" key="3">
    <source>
        <dbReference type="ARBA" id="ARBA00023163"/>
    </source>
</evidence>